<comment type="caution">
    <text evidence="1">The sequence shown here is derived from an EMBL/GenBank/DDBJ whole genome shotgun (WGS) entry which is preliminary data.</text>
</comment>
<keyword evidence="2" id="KW-1185">Reference proteome</keyword>
<dbReference type="RefSeq" id="WP_264288282.1">
    <property type="nucleotide sequence ID" value="NZ_JAOZEV010000017.1"/>
</dbReference>
<dbReference type="Gene3D" id="3.90.70.10">
    <property type="entry name" value="Cysteine proteinases"/>
    <property type="match status" value="1"/>
</dbReference>
<name>A0A9X3C9J7_9FLAO</name>
<dbReference type="EMBL" id="JAOZEV010000017">
    <property type="protein sequence ID" value="MCV9934092.1"/>
    <property type="molecule type" value="Genomic_DNA"/>
</dbReference>
<proteinExistence type="predicted"/>
<reference evidence="1" key="1">
    <citation type="submission" date="2022-10" db="EMBL/GenBank/DDBJ databases">
        <title>Two novel species of Flavobacterium.</title>
        <authorList>
            <person name="Liu Q."/>
            <person name="Xin Y.-H."/>
        </authorList>
    </citation>
    <scope>NUCLEOTIDE SEQUENCE</scope>
    <source>
        <strain evidence="1">LS1R47</strain>
    </source>
</reference>
<evidence type="ECO:0000313" key="2">
    <source>
        <dbReference type="Proteomes" id="UP001151133"/>
    </source>
</evidence>
<dbReference type="AlphaFoldDB" id="A0A9X3C9J7"/>
<dbReference type="Proteomes" id="UP001151133">
    <property type="component" value="Unassembled WGS sequence"/>
</dbReference>
<organism evidence="1 2">
    <name type="scientific">Flavobacterium frigoritolerans</name>
    <dbReference type="NCBI Taxonomy" id="2987686"/>
    <lineage>
        <taxon>Bacteria</taxon>
        <taxon>Pseudomonadati</taxon>
        <taxon>Bacteroidota</taxon>
        <taxon>Flavobacteriia</taxon>
        <taxon>Flavobacteriales</taxon>
        <taxon>Flavobacteriaceae</taxon>
        <taxon>Flavobacterium</taxon>
    </lineage>
</organism>
<evidence type="ECO:0008006" key="3">
    <source>
        <dbReference type="Google" id="ProtNLM"/>
    </source>
</evidence>
<gene>
    <name evidence="1" type="ORF">OIU80_17560</name>
</gene>
<protein>
    <recommendedName>
        <fullName evidence="3">Peptidase C39 domain-containing protein</fullName>
    </recommendedName>
</protein>
<sequence>MGIEKPISDIAEAMNYDPYAGSNIFNIPEALRKLGIDNIEGQKAGMDITQLETALNDGDKAIVSVKTAEGVPHAVIVDGIQNGQVTIREPHYL</sequence>
<evidence type="ECO:0000313" key="1">
    <source>
        <dbReference type="EMBL" id="MCV9934092.1"/>
    </source>
</evidence>
<accession>A0A9X3C9J7</accession>